<reference evidence="1" key="1">
    <citation type="journal article" date="2020" name="Stud. Mycol.">
        <title>101 Dothideomycetes genomes: a test case for predicting lifestyles and emergence of pathogens.</title>
        <authorList>
            <person name="Haridas S."/>
            <person name="Albert R."/>
            <person name="Binder M."/>
            <person name="Bloem J."/>
            <person name="Labutti K."/>
            <person name="Salamov A."/>
            <person name="Andreopoulos B."/>
            <person name="Baker S."/>
            <person name="Barry K."/>
            <person name="Bills G."/>
            <person name="Bluhm B."/>
            <person name="Cannon C."/>
            <person name="Castanera R."/>
            <person name="Culley D."/>
            <person name="Daum C."/>
            <person name="Ezra D."/>
            <person name="Gonzalez J."/>
            <person name="Henrissat B."/>
            <person name="Kuo A."/>
            <person name="Liang C."/>
            <person name="Lipzen A."/>
            <person name="Lutzoni F."/>
            <person name="Magnuson J."/>
            <person name="Mondo S."/>
            <person name="Nolan M."/>
            <person name="Ohm R."/>
            <person name="Pangilinan J."/>
            <person name="Park H.-J."/>
            <person name="Ramirez L."/>
            <person name="Alfaro M."/>
            <person name="Sun H."/>
            <person name="Tritt A."/>
            <person name="Yoshinaga Y."/>
            <person name="Zwiers L.-H."/>
            <person name="Turgeon B."/>
            <person name="Goodwin S."/>
            <person name="Spatafora J."/>
            <person name="Crous P."/>
            <person name="Grigoriev I."/>
        </authorList>
    </citation>
    <scope>NUCLEOTIDE SEQUENCE</scope>
    <source>
        <strain evidence="1">CBS 113818</strain>
    </source>
</reference>
<dbReference type="Proteomes" id="UP000799424">
    <property type="component" value="Unassembled WGS sequence"/>
</dbReference>
<name>A0A6A7ADE0_9PLEO</name>
<protein>
    <submittedName>
        <fullName evidence="1">Uncharacterized protein</fullName>
    </submittedName>
</protein>
<dbReference type="OrthoDB" id="5215637at2759"/>
<accession>A0A6A7ADE0</accession>
<keyword evidence="2" id="KW-1185">Reference proteome</keyword>
<organism evidence="1 2">
    <name type="scientific">Ophiobolus disseminans</name>
    <dbReference type="NCBI Taxonomy" id="1469910"/>
    <lineage>
        <taxon>Eukaryota</taxon>
        <taxon>Fungi</taxon>
        <taxon>Dikarya</taxon>
        <taxon>Ascomycota</taxon>
        <taxon>Pezizomycotina</taxon>
        <taxon>Dothideomycetes</taxon>
        <taxon>Pleosporomycetidae</taxon>
        <taxon>Pleosporales</taxon>
        <taxon>Pleosporineae</taxon>
        <taxon>Phaeosphaeriaceae</taxon>
        <taxon>Ophiobolus</taxon>
    </lineage>
</organism>
<dbReference type="EMBL" id="MU006218">
    <property type="protein sequence ID" value="KAF2831173.1"/>
    <property type="molecule type" value="Genomic_DNA"/>
</dbReference>
<evidence type="ECO:0000313" key="1">
    <source>
        <dbReference type="EMBL" id="KAF2831173.1"/>
    </source>
</evidence>
<dbReference type="AlphaFoldDB" id="A0A6A7ADE0"/>
<gene>
    <name evidence="1" type="ORF">CC86DRAFT_135923</name>
</gene>
<proteinExistence type="predicted"/>
<evidence type="ECO:0000313" key="2">
    <source>
        <dbReference type="Proteomes" id="UP000799424"/>
    </source>
</evidence>
<sequence>MTCYLRNGTKARRALPCNHTAITQGKHTACCDPDDQCLTNGFCRDPAANEMTNFVWFFGCTDHTFQDPVCGNYCDKATSE</sequence>